<evidence type="ECO:0000313" key="2">
    <source>
        <dbReference type="Proteomes" id="UP000198668"/>
    </source>
</evidence>
<sequence>MNNTETIEEMSKMTDLLREQLTRENEKYYSDLLIYIRTA</sequence>
<dbReference type="EMBL" id="FOQE01000001">
    <property type="protein sequence ID" value="SFH52449.1"/>
    <property type="molecule type" value="Genomic_DNA"/>
</dbReference>
<dbReference type="AlphaFoldDB" id="A0A1I3ART7"/>
<gene>
    <name evidence="1" type="ORF">SAMN04489868_101146</name>
</gene>
<name>A0A1I3ART7_9LACT</name>
<keyword evidence="2" id="KW-1185">Reference proteome</keyword>
<organism evidence="1 2">
    <name type="scientific">Pisciglobus halotolerans</name>
    <dbReference type="NCBI Taxonomy" id="745365"/>
    <lineage>
        <taxon>Bacteria</taxon>
        <taxon>Bacillati</taxon>
        <taxon>Bacillota</taxon>
        <taxon>Bacilli</taxon>
        <taxon>Lactobacillales</taxon>
        <taxon>Carnobacteriaceae</taxon>
    </lineage>
</organism>
<accession>A0A1I3ART7</accession>
<reference evidence="1 2" key="1">
    <citation type="submission" date="2016-10" db="EMBL/GenBank/DDBJ databases">
        <authorList>
            <person name="de Groot N.N."/>
        </authorList>
    </citation>
    <scope>NUCLEOTIDE SEQUENCE [LARGE SCALE GENOMIC DNA]</scope>
    <source>
        <strain evidence="1 2">DSM 27630</strain>
    </source>
</reference>
<protein>
    <submittedName>
        <fullName evidence="1">Uncharacterized protein</fullName>
    </submittedName>
</protein>
<dbReference type="Proteomes" id="UP000198668">
    <property type="component" value="Unassembled WGS sequence"/>
</dbReference>
<proteinExistence type="predicted"/>
<evidence type="ECO:0000313" key="1">
    <source>
        <dbReference type="EMBL" id="SFH52449.1"/>
    </source>
</evidence>